<dbReference type="InterPro" id="IPR009081">
    <property type="entry name" value="PP-bd_ACP"/>
</dbReference>
<dbReference type="EMBL" id="JAVDYB010000001">
    <property type="protein sequence ID" value="MDR7276788.1"/>
    <property type="molecule type" value="Genomic_DNA"/>
</dbReference>
<evidence type="ECO:0000256" key="2">
    <source>
        <dbReference type="ARBA" id="ARBA00022553"/>
    </source>
</evidence>
<evidence type="ECO:0000259" key="3">
    <source>
        <dbReference type="PROSITE" id="PS50075"/>
    </source>
</evidence>
<reference evidence="4" key="1">
    <citation type="submission" date="2023-07" db="EMBL/GenBank/DDBJ databases">
        <title>Sequencing the genomes of 1000 actinobacteria strains.</title>
        <authorList>
            <person name="Klenk H.-P."/>
        </authorList>
    </citation>
    <scope>NUCLEOTIDE SEQUENCE</scope>
    <source>
        <strain evidence="4">DSM 44707</strain>
    </source>
</reference>
<evidence type="ECO:0000256" key="1">
    <source>
        <dbReference type="ARBA" id="ARBA00022450"/>
    </source>
</evidence>
<name>A0AAE3YN01_9ACTN</name>
<dbReference type="PROSITE" id="PS50075">
    <property type="entry name" value="CARRIER"/>
    <property type="match status" value="1"/>
</dbReference>
<accession>A0AAE3YN01</accession>
<dbReference type="InterPro" id="IPR006162">
    <property type="entry name" value="Ppantetheine_attach_site"/>
</dbReference>
<keyword evidence="5" id="KW-1185">Reference proteome</keyword>
<evidence type="ECO:0000313" key="4">
    <source>
        <dbReference type="EMBL" id="MDR7276788.1"/>
    </source>
</evidence>
<dbReference type="PROSITE" id="PS00012">
    <property type="entry name" value="PHOSPHOPANTETHEINE"/>
    <property type="match status" value="1"/>
</dbReference>
<organism evidence="4 5">
    <name type="scientific">Catenuloplanes atrovinosus</name>
    <dbReference type="NCBI Taxonomy" id="137266"/>
    <lineage>
        <taxon>Bacteria</taxon>
        <taxon>Bacillati</taxon>
        <taxon>Actinomycetota</taxon>
        <taxon>Actinomycetes</taxon>
        <taxon>Micromonosporales</taxon>
        <taxon>Micromonosporaceae</taxon>
        <taxon>Catenuloplanes</taxon>
    </lineage>
</organism>
<dbReference type="InterPro" id="IPR020806">
    <property type="entry name" value="PKS_PP-bd"/>
</dbReference>
<dbReference type="InterPro" id="IPR036736">
    <property type="entry name" value="ACP-like_sf"/>
</dbReference>
<dbReference type="RefSeq" id="WP_310369003.1">
    <property type="nucleotide sequence ID" value="NZ_JAVDYB010000001.1"/>
</dbReference>
<dbReference type="Pfam" id="PF00550">
    <property type="entry name" value="PP-binding"/>
    <property type="match status" value="1"/>
</dbReference>
<proteinExistence type="predicted"/>
<dbReference type="SUPFAM" id="SSF47336">
    <property type="entry name" value="ACP-like"/>
    <property type="match status" value="1"/>
</dbReference>
<gene>
    <name evidence="4" type="ORF">J2S41_003566</name>
</gene>
<dbReference type="AlphaFoldDB" id="A0AAE3YN01"/>
<dbReference type="GO" id="GO:0031177">
    <property type="term" value="F:phosphopantetheine binding"/>
    <property type="evidence" value="ECO:0007669"/>
    <property type="project" value="InterPro"/>
</dbReference>
<dbReference type="Proteomes" id="UP001183643">
    <property type="component" value="Unassembled WGS sequence"/>
</dbReference>
<feature type="domain" description="Carrier" evidence="3">
    <location>
        <begin position="7"/>
        <end position="82"/>
    </location>
</feature>
<evidence type="ECO:0000313" key="5">
    <source>
        <dbReference type="Proteomes" id="UP001183643"/>
    </source>
</evidence>
<protein>
    <submittedName>
        <fullName evidence="4">Act minimal PKS acyl carrier protein</fullName>
    </submittedName>
</protein>
<comment type="caution">
    <text evidence="4">The sequence shown here is derived from an EMBL/GenBank/DDBJ whole genome shotgun (WGS) entry which is preliminary data.</text>
</comment>
<keyword evidence="1" id="KW-0596">Phosphopantetheine</keyword>
<dbReference type="Gene3D" id="1.10.1200.10">
    <property type="entry name" value="ACP-like"/>
    <property type="match status" value="1"/>
</dbReference>
<dbReference type="SMART" id="SM00823">
    <property type="entry name" value="PKS_PP"/>
    <property type="match status" value="1"/>
</dbReference>
<sequence>MTTFTLPDLRRILETSSGAVEGVDWAAPETADALFGELGYDSLAMLELASIVRQEYGVVIPDDAATSMKTPRDVLDFVNARLAEA</sequence>
<keyword evidence="2" id="KW-0597">Phosphoprotein</keyword>